<evidence type="ECO:0000259" key="4">
    <source>
        <dbReference type="SMART" id="SM00919"/>
    </source>
</evidence>
<evidence type="ECO:0000256" key="3">
    <source>
        <dbReference type="PIRSR" id="PIRSR000106-2"/>
    </source>
</evidence>
<dbReference type="EMBL" id="GBHO01035285">
    <property type="protein sequence ID" value="JAG08319.1"/>
    <property type="molecule type" value="Transcribed_RNA"/>
</dbReference>
<evidence type="ECO:0000256" key="2">
    <source>
        <dbReference type="ARBA" id="ARBA00023002"/>
    </source>
</evidence>
<dbReference type="SUPFAM" id="SSF51735">
    <property type="entry name" value="NAD(P)-binding Rossmann-fold domains"/>
    <property type="match status" value="1"/>
</dbReference>
<dbReference type="GO" id="GO:0006108">
    <property type="term" value="P:malate metabolic process"/>
    <property type="evidence" value="ECO:0007669"/>
    <property type="project" value="TreeGrafter"/>
</dbReference>
<comment type="cofactor">
    <cofactor evidence="1">
        <name>Mg(2+)</name>
        <dbReference type="ChEBI" id="CHEBI:18420"/>
    </cofactor>
</comment>
<dbReference type="PIRSF" id="PIRSF000106">
    <property type="entry name" value="ME"/>
    <property type="match status" value="1"/>
</dbReference>
<dbReference type="SMART" id="SM00919">
    <property type="entry name" value="Malic_M"/>
    <property type="match status" value="1"/>
</dbReference>
<dbReference type="PANTHER" id="PTHR23406">
    <property type="entry name" value="MALIC ENZYME-RELATED"/>
    <property type="match status" value="1"/>
</dbReference>
<protein>
    <submittedName>
        <fullName evidence="5">NAD-dependent malic enzyme 62 kDa isoform, mitochondrial</fullName>
    </submittedName>
</protein>
<dbReference type="InterPro" id="IPR036291">
    <property type="entry name" value="NAD(P)-bd_dom_sf"/>
</dbReference>
<dbReference type="AlphaFoldDB" id="A0A0A9WKL6"/>
<reference evidence="5" key="1">
    <citation type="journal article" date="2014" name="PLoS ONE">
        <title>Transcriptome-Based Identification of ABC Transporters in the Western Tarnished Plant Bug Lygus hesperus.</title>
        <authorList>
            <person name="Hull J.J."/>
            <person name="Chaney K."/>
            <person name="Geib S.M."/>
            <person name="Fabrick J.A."/>
            <person name="Brent C.S."/>
            <person name="Walsh D."/>
            <person name="Lavine L.C."/>
        </authorList>
    </citation>
    <scope>NUCLEOTIDE SEQUENCE</scope>
</reference>
<keyword evidence="2" id="KW-0560">Oxidoreductase</keyword>
<dbReference type="InterPro" id="IPR012302">
    <property type="entry name" value="Malic_NAD-bd"/>
</dbReference>
<gene>
    <name evidence="5" type="primary">MAOM</name>
    <name evidence="5" type="ORF">CM83_4080</name>
</gene>
<dbReference type="GO" id="GO:0005739">
    <property type="term" value="C:mitochondrion"/>
    <property type="evidence" value="ECO:0007669"/>
    <property type="project" value="TreeGrafter"/>
</dbReference>
<feature type="binding site" evidence="3">
    <location>
        <position position="146"/>
    </location>
    <ligand>
        <name>(S)-malate</name>
        <dbReference type="ChEBI" id="CHEBI:15589"/>
    </ligand>
</feature>
<evidence type="ECO:0000256" key="1">
    <source>
        <dbReference type="ARBA" id="ARBA00001946"/>
    </source>
</evidence>
<evidence type="ECO:0000313" key="5">
    <source>
        <dbReference type="EMBL" id="JAG08319.1"/>
    </source>
</evidence>
<proteinExistence type="predicted"/>
<organism evidence="5">
    <name type="scientific">Lygus hesperus</name>
    <name type="common">Western plant bug</name>
    <dbReference type="NCBI Taxonomy" id="30085"/>
    <lineage>
        <taxon>Eukaryota</taxon>
        <taxon>Metazoa</taxon>
        <taxon>Ecdysozoa</taxon>
        <taxon>Arthropoda</taxon>
        <taxon>Hexapoda</taxon>
        <taxon>Insecta</taxon>
        <taxon>Pterygota</taxon>
        <taxon>Neoptera</taxon>
        <taxon>Paraneoptera</taxon>
        <taxon>Hemiptera</taxon>
        <taxon>Heteroptera</taxon>
        <taxon>Panheteroptera</taxon>
        <taxon>Cimicomorpha</taxon>
        <taxon>Miridae</taxon>
        <taxon>Mirini</taxon>
        <taxon>Lygus</taxon>
    </lineage>
</organism>
<name>A0A0A9WKL6_LYGHE</name>
<dbReference type="PANTHER" id="PTHR23406:SF32">
    <property type="entry name" value="NADP-DEPENDENT MALIC ENZYME"/>
    <property type="match status" value="1"/>
</dbReference>
<dbReference type="GO" id="GO:0051287">
    <property type="term" value="F:NAD binding"/>
    <property type="evidence" value="ECO:0007669"/>
    <property type="project" value="InterPro"/>
</dbReference>
<dbReference type="GO" id="GO:0004471">
    <property type="term" value="F:malate dehydrogenase (decarboxylating) (NAD+) activity"/>
    <property type="evidence" value="ECO:0007669"/>
    <property type="project" value="TreeGrafter"/>
</dbReference>
<feature type="domain" description="Malic enzyme NAD-binding" evidence="4">
    <location>
        <begin position="5"/>
        <end position="215"/>
    </location>
</feature>
<dbReference type="InterPro" id="IPR001891">
    <property type="entry name" value="Malic_OxRdtase"/>
</dbReference>
<sequence length="246" mass="26978">MDKDGLVTQERASILPSQSRQFARNLRFDGEYVTSERCAEYDKHIQVSMLKDGSSIQEVVDAVQPTILLGVSGCRNIFTNEILASMSKYVDKPIVLALSNPTDKCECTPQAAYEATNGNIIYASGSPFAPVTDSNGKILMKQSQANNIFIYPGIGLGITATKSKCVSDGMFYAASCALAECVPPEALLYGSILPDIDNIREVSHKVATAVALRAVEEGLATETLPPYKDSWEQYINDIMWYPQYRP</sequence>
<dbReference type="Pfam" id="PF03949">
    <property type="entry name" value="Malic_M"/>
    <property type="match status" value="1"/>
</dbReference>
<dbReference type="Gene3D" id="3.40.50.720">
    <property type="entry name" value="NAD(P)-binding Rossmann-like Domain"/>
    <property type="match status" value="1"/>
</dbReference>
<accession>A0A0A9WKL6</accession>
<feature type="binding site" evidence="3">
    <location>
        <position position="100"/>
    </location>
    <ligand>
        <name>(S)-malate</name>
        <dbReference type="ChEBI" id="CHEBI:15589"/>
    </ligand>
</feature>
<reference evidence="5" key="2">
    <citation type="submission" date="2014-07" db="EMBL/GenBank/DDBJ databases">
        <authorList>
            <person name="Hull J."/>
        </authorList>
    </citation>
    <scope>NUCLEOTIDE SEQUENCE</scope>
</reference>